<dbReference type="PANTHER" id="PTHR43033">
    <property type="entry name" value="TRNA(ILE)-LYSIDINE SYNTHASE-RELATED"/>
    <property type="match status" value="1"/>
</dbReference>
<evidence type="ECO:0000256" key="1">
    <source>
        <dbReference type="ARBA" id="ARBA00022598"/>
    </source>
</evidence>
<keyword evidence="2 6" id="KW-0819">tRNA processing</keyword>
<dbReference type="InterPro" id="IPR012795">
    <property type="entry name" value="tRNA_Ile_lys_synt_N"/>
</dbReference>
<keyword evidence="3 6" id="KW-0547">Nucleotide-binding</keyword>
<dbReference type="GO" id="GO:0006400">
    <property type="term" value="P:tRNA modification"/>
    <property type="evidence" value="ECO:0007669"/>
    <property type="project" value="UniProtKB-UniRule"/>
</dbReference>
<dbReference type="NCBIfam" id="TIGR02432">
    <property type="entry name" value="lysidine_TilS_N"/>
    <property type="match status" value="1"/>
</dbReference>
<dbReference type="AlphaFoldDB" id="A0A1L3LQP5"/>
<evidence type="ECO:0000256" key="2">
    <source>
        <dbReference type="ARBA" id="ARBA00022694"/>
    </source>
</evidence>
<evidence type="ECO:0000256" key="5">
    <source>
        <dbReference type="ARBA" id="ARBA00048539"/>
    </source>
</evidence>
<dbReference type="GO" id="GO:0032267">
    <property type="term" value="F:tRNA(Ile)-lysidine synthase activity"/>
    <property type="evidence" value="ECO:0007669"/>
    <property type="project" value="UniProtKB-EC"/>
</dbReference>
<organism evidence="7 8">
    <name type="scientific">Sinorhizobium americanum</name>
    <dbReference type="NCBI Taxonomy" id="194963"/>
    <lineage>
        <taxon>Bacteria</taxon>
        <taxon>Pseudomonadati</taxon>
        <taxon>Pseudomonadota</taxon>
        <taxon>Alphaproteobacteria</taxon>
        <taxon>Hyphomicrobiales</taxon>
        <taxon>Rhizobiaceae</taxon>
        <taxon>Sinorhizobium/Ensifer group</taxon>
        <taxon>Sinorhizobium</taxon>
    </lineage>
</organism>
<evidence type="ECO:0000313" key="8">
    <source>
        <dbReference type="Proteomes" id="UP000182306"/>
    </source>
</evidence>
<comment type="function">
    <text evidence="6">Ligates lysine onto the cytidine present at position 34 of the AUA codon-specific tRNA(Ile) that contains the anticodon CAU, in an ATP-dependent manner. Cytidine is converted to lysidine, thus changing the amino acid specificity of the tRNA from methionine to isoleucine.</text>
</comment>
<keyword evidence="6" id="KW-0963">Cytoplasm</keyword>
<dbReference type="RefSeq" id="WP_064254019.1">
    <property type="nucleotide sequence ID" value="NZ_CP013107.1"/>
</dbReference>
<evidence type="ECO:0000256" key="6">
    <source>
        <dbReference type="HAMAP-Rule" id="MF_01161"/>
    </source>
</evidence>
<dbReference type="Pfam" id="PF01171">
    <property type="entry name" value="ATP_bind_3"/>
    <property type="match status" value="1"/>
</dbReference>
<dbReference type="KEGG" id="same:SAMCFNEI73_Ch3147"/>
<feature type="binding site" evidence="6">
    <location>
        <begin position="27"/>
        <end position="32"/>
    </location>
    <ligand>
        <name>ATP</name>
        <dbReference type="ChEBI" id="CHEBI:30616"/>
    </ligand>
</feature>
<gene>
    <name evidence="6 7" type="primary">tilS</name>
    <name evidence="7" type="ORF">SAMCFNEI73_Ch3147</name>
</gene>
<comment type="subcellular location">
    <subcellularLocation>
        <location evidence="6">Cytoplasm</location>
    </subcellularLocation>
</comment>
<dbReference type="GO" id="GO:0005524">
    <property type="term" value="F:ATP binding"/>
    <property type="evidence" value="ECO:0007669"/>
    <property type="project" value="UniProtKB-UniRule"/>
</dbReference>
<comment type="domain">
    <text evidence="6">The N-terminal region contains the highly conserved SGGXDS motif, predicted to be a P-loop motif involved in ATP binding.</text>
</comment>
<dbReference type="InterPro" id="IPR012094">
    <property type="entry name" value="tRNA_Ile_lys_synt"/>
</dbReference>
<evidence type="ECO:0000256" key="3">
    <source>
        <dbReference type="ARBA" id="ARBA00022741"/>
    </source>
</evidence>
<dbReference type="EC" id="6.3.4.19" evidence="6"/>
<dbReference type="HAMAP" id="MF_01161">
    <property type="entry name" value="tRNA_Ile_lys_synt"/>
    <property type="match status" value="1"/>
</dbReference>
<name>A0A1L3LQP5_9HYPH</name>
<comment type="similarity">
    <text evidence="6">Belongs to the tRNA(Ile)-lysidine synthase family.</text>
</comment>
<evidence type="ECO:0000313" key="7">
    <source>
        <dbReference type="EMBL" id="APG92411.1"/>
    </source>
</evidence>
<dbReference type="SUPFAM" id="SSF52402">
    <property type="entry name" value="Adenine nucleotide alpha hydrolases-like"/>
    <property type="match status" value="1"/>
</dbReference>
<dbReference type="OrthoDB" id="9807403at2"/>
<protein>
    <recommendedName>
        <fullName evidence="6">tRNA(Ile)-lysidine synthase</fullName>
        <ecNumber evidence="6">6.3.4.19</ecNumber>
    </recommendedName>
    <alternativeName>
        <fullName evidence="6">tRNA(Ile)-2-lysyl-cytidine synthase</fullName>
    </alternativeName>
    <alternativeName>
        <fullName evidence="6">tRNA(Ile)-lysidine synthetase</fullName>
    </alternativeName>
</protein>
<dbReference type="EMBL" id="CP013107">
    <property type="protein sequence ID" value="APG92411.1"/>
    <property type="molecule type" value="Genomic_DNA"/>
</dbReference>
<dbReference type="CDD" id="cd01992">
    <property type="entry name" value="TilS_N"/>
    <property type="match status" value="1"/>
</dbReference>
<evidence type="ECO:0000256" key="4">
    <source>
        <dbReference type="ARBA" id="ARBA00022840"/>
    </source>
</evidence>
<dbReference type="STRING" id="194963.SAMCFNEI73_Ch3147"/>
<sequence length="445" mass="47985">MPEAVIAAARRFLKSFIKPGRILVAISGGSDSKGLLIALHKALETQKFKGFSLVACTVDHALRPESADEAAAVGAFCAALGIPHRIGHWQGDKPHLGIQAAARRKRYDLLAEAAAAFGADCIVTGHTRDDQGETIAMRAARGEGRGPGSAGMAAAMLYRRRVWVLRPFLGVRRADIRAFLEVRGIGWLDDPSNENPLFERARLRASLTAEEHAPGLERDGQLRAASSARAAALLLEHLRVHEGLVAEIAPAQAGRMDDPDWRRALITVAAVIGGREHLPGRATVERLSGFLRSGEAGRMTAGRVVFDRRRNGLYLYREERGLPLLRLGARESGTWDGRFNITSLGPALTVSAERGARVWRQRLIAAGLPEGIANRASLVAPRAEPADSASSGAETAAARLECRIGPYDTFLPGFDRSMADAIALLFGRDRYAPPPVEDVLTEMEG</sequence>
<proteinExistence type="inferred from homology"/>
<accession>A0A1L3LQP5</accession>
<dbReference type="PANTHER" id="PTHR43033:SF1">
    <property type="entry name" value="TRNA(ILE)-LYSIDINE SYNTHASE-RELATED"/>
    <property type="match status" value="1"/>
</dbReference>
<dbReference type="Proteomes" id="UP000182306">
    <property type="component" value="Chromosome"/>
</dbReference>
<reference evidence="7 8" key="1">
    <citation type="submission" date="2015-10" db="EMBL/GenBank/DDBJ databases">
        <title>Genomic differences between typical nodule nitrogen-fixing rhizobial strains and those coming from bean seeds.</title>
        <authorList>
            <person name="Peralta H."/>
            <person name="Aguilar-Vera A."/>
            <person name="Diaz R."/>
            <person name="Mora Y."/>
            <person name="Martinez-Batallar G."/>
            <person name="Salazar E."/>
            <person name="Vargas-Lagunas C."/>
            <person name="Encarnacion S."/>
            <person name="Girard L."/>
            <person name="Mora J."/>
        </authorList>
    </citation>
    <scope>NUCLEOTIDE SEQUENCE [LARGE SCALE GENOMIC DNA]</scope>
    <source>
        <strain evidence="7 8">CFNEI 73</strain>
    </source>
</reference>
<keyword evidence="4 6" id="KW-0067">ATP-binding</keyword>
<dbReference type="InterPro" id="IPR014729">
    <property type="entry name" value="Rossmann-like_a/b/a_fold"/>
</dbReference>
<dbReference type="GO" id="GO:0005737">
    <property type="term" value="C:cytoplasm"/>
    <property type="evidence" value="ECO:0007669"/>
    <property type="project" value="UniProtKB-SubCell"/>
</dbReference>
<dbReference type="InterPro" id="IPR011063">
    <property type="entry name" value="TilS/TtcA_N"/>
</dbReference>
<comment type="catalytic activity">
    <reaction evidence="5 6">
        <text>cytidine(34) in tRNA(Ile2) + L-lysine + ATP = lysidine(34) in tRNA(Ile2) + AMP + diphosphate + H(+)</text>
        <dbReference type="Rhea" id="RHEA:43744"/>
        <dbReference type="Rhea" id="RHEA-COMP:10625"/>
        <dbReference type="Rhea" id="RHEA-COMP:10670"/>
        <dbReference type="ChEBI" id="CHEBI:15378"/>
        <dbReference type="ChEBI" id="CHEBI:30616"/>
        <dbReference type="ChEBI" id="CHEBI:32551"/>
        <dbReference type="ChEBI" id="CHEBI:33019"/>
        <dbReference type="ChEBI" id="CHEBI:82748"/>
        <dbReference type="ChEBI" id="CHEBI:83665"/>
        <dbReference type="ChEBI" id="CHEBI:456215"/>
        <dbReference type="EC" id="6.3.4.19"/>
    </reaction>
</comment>
<keyword evidence="1 6" id="KW-0436">Ligase</keyword>
<dbReference type="Gene3D" id="3.40.50.620">
    <property type="entry name" value="HUPs"/>
    <property type="match status" value="1"/>
</dbReference>
<keyword evidence="8" id="KW-1185">Reference proteome</keyword>